<name>A0A819M3B8_9BILA</name>
<dbReference type="AlphaFoldDB" id="A0A819M3B8"/>
<evidence type="ECO:0000313" key="2">
    <source>
        <dbReference type="EMBL" id="CAF3973167.1"/>
    </source>
</evidence>
<keyword evidence="5" id="KW-1185">Reference proteome</keyword>
<comment type="caution">
    <text evidence="2">The sequence shown here is derived from an EMBL/GenBank/DDBJ whole genome shotgun (WGS) entry which is preliminary data.</text>
</comment>
<feature type="chain" id="PRO_5035619027" evidence="1">
    <location>
        <begin position="21"/>
        <end position="622"/>
    </location>
</feature>
<dbReference type="Proteomes" id="UP000663842">
    <property type="component" value="Unassembled WGS sequence"/>
</dbReference>
<dbReference type="Proteomes" id="UP000663866">
    <property type="component" value="Unassembled WGS sequence"/>
</dbReference>
<proteinExistence type="predicted"/>
<organism evidence="2 4">
    <name type="scientific">Rotaria magnacalcarata</name>
    <dbReference type="NCBI Taxonomy" id="392030"/>
    <lineage>
        <taxon>Eukaryota</taxon>
        <taxon>Metazoa</taxon>
        <taxon>Spiralia</taxon>
        <taxon>Gnathifera</taxon>
        <taxon>Rotifera</taxon>
        <taxon>Eurotatoria</taxon>
        <taxon>Bdelloidea</taxon>
        <taxon>Philodinida</taxon>
        <taxon>Philodinidae</taxon>
        <taxon>Rotaria</taxon>
    </lineage>
</organism>
<feature type="signal peptide" evidence="1">
    <location>
        <begin position="1"/>
        <end position="20"/>
    </location>
</feature>
<evidence type="ECO:0000256" key="1">
    <source>
        <dbReference type="SAM" id="SignalP"/>
    </source>
</evidence>
<sequence length="622" mass="70527">MHVFLFFLIAACTTFQITYAASDCKACQLDEHFSSANGYSCFHLNNGKVACTCPDQRYTLDKPCRICDRANICGDNPSNLCSEISATTPNAQNNEKPIFGCFCADMSFHLGEPCPSSAVTSTATTGFSTATTTLRTTSLPLATTTLKTTRLPLTTTTLNTTPLPLATTKIENKNCLQKLDALYEELSRSSSNAKTAGVDIERAYMAITNEFREQRDQLLRRLHHVKKDIKESSEELDGIRASLHTAQSFHLPKISPRYSADLEAYEMNAMVDDIERVLNKVAQQLKQFHFMPSYGHSMGKKLGTLNSKTVAREGTGLTSYGSFVNEYPTANVYIHKLYTVDLDISAQWVISSIDKRIFLCDIEGEIRIFSYSRHLHRQPLLTERFHLSNIRLISSFTVTKDYLIAFEIDTQILSLHTHHGALLIRLYFPYDPIMMIRDYYIKNQIWTCNRNKRQCYQFSLNHTTKQVYVLDELDFKKPVANILIDPIGISCDEQDRIAVHDVNTTTTDRLLIFMNKTNRIIPLDFVKYHDKLLSSLIARVLLVPKQPNLIVVVYAPQSPTTTLHEIIVVDISMKPAQILHYFSEANGIQSIDVTSNNELVYTVTRPANRRIPPKMHVYSLID</sequence>
<evidence type="ECO:0000313" key="4">
    <source>
        <dbReference type="Proteomes" id="UP000663842"/>
    </source>
</evidence>
<reference evidence="2" key="1">
    <citation type="submission" date="2021-02" db="EMBL/GenBank/DDBJ databases">
        <authorList>
            <person name="Nowell W R."/>
        </authorList>
    </citation>
    <scope>NUCLEOTIDE SEQUENCE</scope>
</reference>
<dbReference type="EMBL" id="CAJOBF010001671">
    <property type="protein sequence ID" value="CAF3973167.1"/>
    <property type="molecule type" value="Genomic_DNA"/>
</dbReference>
<evidence type="ECO:0000313" key="5">
    <source>
        <dbReference type="Proteomes" id="UP000663866"/>
    </source>
</evidence>
<evidence type="ECO:0000313" key="3">
    <source>
        <dbReference type="EMBL" id="CAF4021689.1"/>
    </source>
</evidence>
<gene>
    <name evidence="3" type="ORF">OVN521_LOCUS16239</name>
    <name evidence="2" type="ORF">UXM345_LOCUS14603</name>
</gene>
<accession>A0A819M3B8</accession>
<dbReference type="EMBL" id="CAJOBG010002677">
    <property type="protein sequence ID" value="CAF4021689.1"/>
    <property type="molecule type" value="Genomic_DNA"/>
</dbReference>
<protein>
    <submittedName>
        <fullName evidence="2">Uncharacterized protein</fullName>
    </submittedName>
</protein>
<keyword evidence="1" id="KW-0732">Signal</keyword>